<evidence type="ECO:0000313" key="6">
    <source>
        <dbReference type="EMBL" id="OAY59572.1"/>
    </source>
</evidence>
<evidence type="ECO:0000313" key="7">
    <source>
        <dbReference type="Proteomes" id="UP000091857"/>
    </source>
</evidence>
<sequence>MGKVGGTSWLAAVKRAFRSPTKDNEKKSCRRREDREPEDEEKKRGKRRWIFRKSSSTQETTVIQHSAERSIITAAAISDAADAKQRHALAMAMATTAAAQAAVATAQAAVEVVRLTRPTLFVKQHFAAIAIQTAFRGYLARRALRALKGLVKLQALVRGHNVRKRAKMTLHCMQALMRVQARVRDQRKRLSYEGTTNSISTDLNSLWGSQLADRKSILMQSRDESSTADEWVNWDDQHPHSLEEIQVMLQETKEVALKREKAIAHAFSHQMWRPSRVTYASEGELEEKPRWHDRWTRRKQLENRGIRGLNDQREPIKTVEIDTSQPYTFSTPIARKSHHEYHHYQQQRPSSYSVASPLSRAHSTFPLQSPVTPSPSKARTLLQVHSASPRCFREDGNQQDRYHKCVTTSMPNYMAATASAKARFRSQSAPRQRPSTPEREKLGSTSAAKKRLNFPVPDPVTSNNVADYSLRSPSYKGNVHEDYNMSSCCTDSLGDEVSPPSTNDLSRWLR</sequence>
<accession>A0A2C9WJ60</accession>
<proteinExistence type="inferred from homology"/>
<comment type="subunit">
    <text evidence="3">Binds to multiple calmodulin (CaM) in the presence of Ca(2+) and CaM-like proteins.</text>
</comment>
<feature type="region of interest" description="Disordered" evidence="4">
    <location>
        <begin position="15"/>
        <end position="46"/>
    </location>
</feature>
<dbReference type="Proteomes" id="UP000091857">
    <property type="component" value="Chromosome 1"/>
</dbReference>
<evidence type="ECO:0000259" key="5">
    <source>
        <dbReference type="Pfam" id="PF13178"/>
    </source>
</evidence>
<dbReference type="EMBL" id="CM004387">
    <property type="protein sequence ID" value="OAY59572.1"/>
    <property type="molecule type" value="Genomic_DNA"/>
</dbReference>
<feature type="compositionally biased region" description="Basic and acidic residues" evidence="4">
    <location>
        <begin position="20"/>
        <end position="43"/>
    </location>
</feature>
<name>A0A2C9WJ60_MANES</name>
<dbReference type="Pfam" id="PF13178">
    <property type="entry name" value="DUF4005"/>
    <property type="match status" value="1"/>
</dbReference>
<comment type="caution">
    <text evidence="6">The sequence shown here is derived from an EMBL/GenBank/DDBJ whole genome shotgun (WGS) entry which is preliminary data.</text>
</comment>
<feature type="region of interest" description="Disordered" evidence="4">
    <location>
        <begin position="418"/>
        <end position="470"/>
    </location>
</feature>
<evidence type="ECO:0000256" key="4">
    <source>
        <dbReference type="SAM" id="MobiDB-lite"/>
    </source>
</evidence>
<dbReference type="Gene3D" id="1.20.5.190">
    <property type="match status" value="1"/>
</dbReference>
<dbReference type="Pfam" id="PF00612">
    <property type="entry name" value="IQ"/>
    <property type="match status" value="2"/>
</dbReference>
<keyword evidence="1" id="KW-0112">Calmodulin-binding</keyword>
<evidence type="ECO:0000256" key="1">
    <source>
        <dbReference type="ARBA" id="ARBA00022860"/>
    </source>
</evidence>
<dbReference type="PANTHER" id="PTHR32295:SF121">
    <property type="entry name" value="DUF4005 DOMAIN-CONTAINING PROTEIN"/>
    <property type="match status" value="1"/>
</dbReference>
<dbReference type="GO" id="GO:0005516">
    <property type="term" value="F:calmodulin binding"/>
    <property type="evidence" value="ECO:0007669"/>
    <property type="project" value="UniProtKB-KW"/>
</dbReference>
<feature type="domain" description="DUF4005" evidence="5">
    <location>
        <begin position="332"/>
        <end position="465"/>
    </location>
</feature>
<evidence type="ECO:0000256" key="2">
    <source>
        <dbReference type="ARBA" id="ARBA00024341"/>
    </source>
</evidence>
<dbReference type="STRING" id="3983.A0A2C9WJ60"/>
<feature type="region of interest" description="Disordered" evidence="4">
    <location>
        <begin position="490"/>
        <end position="510"/>
    </location>
</feature>
<organism evidence="6 7">
    <name type="scientific">Manihot esculenta</name>
    <name type="common">Cassava</name>
    <name type="synonym">Jatropha manihot</name>
    <dbReference type="NCBI Taxonomy" id="3983"/>
    <lineage>
        <taxon>Eukaryota</taxon>
        <taxon>Viridiplantae</taxon>
        <taxon>Streptophyta</taxon>
        <taxon>Embryophyta</taxon>
        <taxon>Tracheophyta</taxon>
        <taxon>Spermatophyta</taxon>
        <taxon>Magnoliopsida</taxon>
        <taxon>eudicotyledons</taxon>
        <taxon>Gunneridae</taxon>
        <taxon>Pentapetalae</taxon>
        <taxon>rosids</taxon>
        <taxon>fabids</taxon>
        <taxon>Malpighiales</taxon>
        <taxon>Euphorbiaceae</taxon>
        <taxon>Crotonoideae</taxon>
        <taxon>Manihoteae</taxon>
        <taxon>Manihot</taxon>
    </lineage>
</organism>
<dbReference type="InterPro" id="IPR025064">
    <property type="entry name" value="DUF4005"/>
</dbReference>
<dbReference type="Gramene" id="Manes.01G041900.6.v8.1">
    <property type="protein sequence ID" value="Manes.01G041900.6.v8.1.CDS"/>
    <property type="gene ID" value="Manes.01G041900.v8.1"/>
</dbReference>
<dbReference type="InterPro" id="IPR000048">
    <property type="entry name" value="IQ_motif_EF-hand-BS"/>
</dbReference>
<feature type="compositionally biased region" description="Polar residues" evidence="4">
    <location>
        <begin position="425"/>
        <end position="435"/>
    </location>
</feature>
<evidence type="ECO:0000256" key="3">
    <source>
        <dbReference type="ARBA" id="ARBA00024378"/>
    </source>
</evidence>
<dbReference type="SMART" id="SM00015">
    <property type="entry name" value="IQ"/>
    <property type="match status" value="2"/>
</dbReference>
<gene>
    <name evidence="6" type="ORF">MANES_01G041900v8</name>
</gene>
<dbReference type="CDD" id="cd23767">
    <property type="entry name" value="IQCD"/>
    <property type="match status" value="1"/>
</dbReference>
<dbReference type="PROSITE" id="PS50096">
    <property type="entry name" value="IQ"/>
    <property type="match status" value="2"/>
</dbReference>
<protein>
    <recommendedName>
        <fullName evidence="5">DUF4005 domain-containing protein</fullName>
    </recommendedName>
</protein>
<dbReference type="AlphaFoldDB" id="A0A2C9WJ60"/>
<dbReference type="PANTHER" id="PTHR32295">
    <property type="entry name" value="IQ-DOMAIN 5-RELATED"/>
    <property type="match status" value="1"/>
</dbReference>
<reference evidence="7" key="1">
    <citation type="journal article" date="2016" name="Nat. Biotechnol.">
        <title>Sequencing wild and cultivated cassava and related species reveals extensive interspecific hybridization and genetic diversity.</title>
        <authorList>
            <person name="Bredeson J.V."/>
            <person name="Lyons J.B."/>
            <person name="Prochnik S.E."/>
            <person name="Wu G.A."/>
            <person name="Ha C.M."/>
            <person name="Edsinger-Gonzales E."/>
            <person name="Grimwood J."/>
            <person name="Schmutz J."/>
            <person name="Rabbi I.Y."/>
            <person name="Egesi C."/>
            <person name="Nauluvula P."/>
            <person name="Lebot V."/>
            <person name="Ndunguru J."/>
            <person name="Mkamilo G."/>
            <person name="Bart R.S."/>
            <person name="Setter T.L."/>
            <person name="Gleadow R.M."/>
            <person name="Kulakow P."/>
            <person name="Ferguson M.E."/>
            <person name="Rounsley S."/>
            <person name="Rokhsar D.S."/>
        </authorList>
    </citation>
    <scope>NUCLEOTIDE SEQUENCE [LARGE SCALE GENOMIC DNA]</scope>
    <source>
        <strain evidence="7">cv. AM560-2</strain>
    </source>
</reference>
<feature type="compositionally biased region" description="Polar residues" evidence="4">
    <location>
        <begin position="499"/>
        <end position="510"/>
    </location>
</feature>
<comment type="similarity">
    <text evidence="2">Belongs to the IQD family.</text>
</comment>
<keyword evidence="7" id="KW-1185">Reference proteome</keyword>